<feature type="compositionally biased region" description="Gly residues" evidence="1">
    <location>
        <begin position="549"/>
        <end position="559"/>
    </location>
</feature>
<feature type="region of interest" description="Disordered" evidence="1">
    <location>
        <begin position="1260"/>
        <end position="1336"/>
    </location>
</feature>
<dbReference type="InterPro" id="IPR008602">
    <property type="entry name" value="Duffy-antigen-binding"/>
</dbReference>
<evidence type="ECO:0000259" key="5">
    <source>
        <dbReference type="Pfam" id="PF22672"/>
    </source>
</evidence>
<dbReference type="Pfam" id="PF03011">
    <property type="entry name" value="PFEMP"/>
    <property type="match status" value="1"/>
</dbReference>
<dbReference type="Pfam" id="PF05424">
    <property type="entry name" value="Duffy_binding"/>
    <property type="match status" value="3"/>
</dbReference>
<dbReference type="InterPro" id="IPR029210">
    <property type="entry name" value="PfEMP1_NTS"/>
</dbReference>
<reference evidence="6 7" key="2">
    <citation type="submission" date="2013-02" db="EMBL/GenBank/DDBJ databases">
        <title>The Genome Sequence of Plasmodium falciparum MaliPS096_E11.</title>
        <authorList>
            <consortium name="The Broad Institute Genome Sequencing Platform"/>
            <consortium name="The Broad Institute Genome Sequencing Center for Infectious Disease"/>
            <person name="Neafsey D."/>
            <person name="Cheeseman I."/>
            <person name="Volkman S."/>
            <person name="Adams J."/>
            <person name="Walker B."/>
            <person name="Young S.K."/>
            <person name="Zeng Q."/>
            <person name="Gargeya S."/>
            <person name="Fitzgerald M."/>
            <person name="Haas B."/>
            <person name="Abouelleil A."/>
            <person name="Alvarado L."/>
            <person name="Arachchi H.M."/>
            <person name="Berlin A.M."/>
            <person name="Chapman S.B."/>
            <person name="Dewar J."/>
            <person name="Goldberg J."/>
            <person name="Griggs A."/>
            <person name="Gujja S."/>
            <person name="Hansen M."/>
            <person name="Howarth C."/>
            <person name="Imamovic A."/>
            <person name="Larimer J."/>
            <person name="McCowan C."/>
            <person name="Murphy C."/>
            <person name="Neiman D."/>
            <person name="Pearson M."/>
            <person name="Priest M."/>
            <person name="Roberts A."/>
            <person name="Saif S."/>
            <person name="Shea T."/>
            <person name="Sisk P."/>
            <person name="Sykes S."/>
            <person name="Wortman J."/>
            <person name="Nusbaum C."/>
            <person name="Birren B."/>
        </authorList>
    </citation>
    <scope>NUCLEOTIDE SEQUENCE [LARGE SCALE GENOMIC DNA]</scope>
    <source>
        <strain evidence="6 7">MaliPS096_E11</strain>
    </source>
</reference>
<sequence>MATGSGGDSSQDAKHVLDEFGQKVHEEIVKKDDAEKYKDELKGQLSQATNRSGELASTNKTCDFNYTKELIGAANGNRYPCTNLSGKEERFSDTLGGQCTYHRIKGNKNNCGACAPYRRLHLCDYNLESINTDKIDSGKAKHVLLAEVCYAAKYEGESLTRYHTPHQQTNNDSASQLCTVLARSFADIGDIVRGRDLYLGYDQKEKEKREKLEKNLKTIFKNIYEKLLEDNKTSDKNGELQTRYGSDKQNNFYQLREDWWNANRQEIWKAITCEAQGFNYFRQTACGTGTPTHKQCRCDGANIVPTYFDYVPQYLRWFEEWAEDFCTKRKHKLKDAIKKCRGENGSGNERYCDLNRHDCKNTASGEQKFRQRDDCIGCHYSCFDFVKWIDNQKLEFLKQKKKYKSEITGGKSRKKRSINGDKYKGYDEEFYKILKEDYGKVEKFLGLLNKEGICQKPPEVGNEKADNVDFTKDETNGTFYRTTYCEACPWCGAHKKGEKWEAKGDGECGDGKKYAHYVKTEIPILTPQEQSDIFQKYKSFCTSVKDTSNGGGGTSGGVPSGRVASGGDSGGAANSTTPGKNDNQIVTWTCYYKKKNGKDDVNGDINFCEQQKQEKDKKNENSMHYNAFFRKWVYDMLHDSVEWRKQLGNCINDAKSQNCKNNKCNRECGCFEKWVEQKQQEWKKIKEHFDKQKDLPPCLSHYKLLELLLEKKELLKSIKEAYGDTDDIKHIKQLLNDKAAVAGVLGGGDASGPGGACTEGPVAEKDTTIDKLLKHEEGIAEKCVENNPPEKCQPKKLKNPCSGDKKYDMLAEKVAETLQGKAQTQLDRNDSRNALRSDASKGQYNGRNSGNDLEENICSIDQTYSNAGNDESKNPCNGKGDGFKIGTEWPNIEGKKQTSYTDVYLPPRRQHMCTSNLEHLNTGNNGLSNSSIASNSLLGDVLLAAKEEAEDIKNKAKGKDAKNGLTDDQTVCRAIRYSFADIGDIIRGRDMWDKDKGARDMEDHLKKIFGKIKEEIKKKHLGIKGNDKYVKDNENKQLRSDWWEANRDQIWKAMQCKTSPSVTTNCDKQPTPYDDYIPQRLRWMTEWAEWYCKEQSRLYGELMVACGRCKEKGSGKECMNGSVECKKCKPACEEYKKEIDKWKKQWEQMQIPYVILYYEAQRNSDGMVLVGTYPDYKQVVEFFKKLKETIKSSALNRPKRSTDAITTDPTTPYSSAAGYIHQEARTGLCLEQREFCDKKNGIDNTSYAFKDPPHGYDKACKCDTRNQQTDGAPGRAEIPEDERTPRPDSDVEEEDESEASDEDDEDEDEGEEQPEPVENTEKEVPSPPKKEDTTSLDVCETVKNALTIDTLKQACNLKYSGNNSRLGWKCIPSGNDKATGGAVTAPGDKGAICIPPRRRRLYVGKLETLDTDSTSQNDVKTPSKPDKTASQDPSDKLREAFIQSAAIETFFLWDRYKKEWEQRNKSQNEVGGAAGGLQPPDGTLGDDKDKDPQKELQESGKIPDGFLRLMFYTLGDYRDILFGDKEVIETLKKSGDKNIDKIEQKIKSVIEKSDSTSPRTPPVPPKTDSEKPRKTLWDRIAPSIWKGMVCALSYDTTNISMNPEVHKHLTTNNNNNYKDVTISSVDPSGDTKLDDFAKRPTFFRWLEEWGEEFCRKQRHKLKNLEKQCRGVNNSGNEKYCSGDGYHCNDDDLKHNKMFTRLNCGDCEKECTNYRKWIQKK</sequence>
<dbReference type="Gene3D" id="1.20.58.830">
    <property type="match status" value="4"/>
</dbReference>
<evidence type="ECO:0000313" key="7">
    <source>
        <dbReference type="Proteomes" id="UP000030699"/>
    </source>
</evidence>
<feature type="region of interest" description="Disordered" evidence="1">
    <location>
        <begin position="1549"/>
        <end position="1572"/>
    </location>
</feature>
<feature type="compositionally biased region" description="Basic and acidic residues" evidence="1">
    <location>
        <begin position="1485"/>
        <end position="1498"/>
    </location>
</feature>
<evidence type="ECO:0000259" key="4">
    <source>
        <dbReference type="Pfam" id="PF15447"/>
    </source>
</evidence>
<dbReference type="GO" id="GO:0046789">
    <property type="term" value="F:host cell surface receptor binding"/>
    <property type="evidence" value="ECO:0007669"/>
    <property type="project" value="InterPro"/>
</dbReference>
<dbReference type="OrthoDB" id="378917at2759"/>
<feature type="region of interest" description="Disordered" evidence="1">
    <location>
        <begin position="1407"/>
        <end position="1434"/>
    </location>
</feature>
<feature type="region of interest" description="Disordered" evidence="1">
    <location>
        <begin position="1464"/>
        <end position="1499"/>
    </location>
</feature>
<dbReference type="SUPFAM" id="SSF140924">
    <property type="entry name" value="Duffy binding domain-like"/>
    <property type="match status" value="4"/>
</dbReference>
<feature type="compositionally biased region" description="Polar residues" evidence="1">
    <location>
        <begin position="1411"/>
        <end position="1420"/>
    </location>
</feature>
<dbReference type="GO" id="GO:0016020">
    <property type="term" value="C:membrane"/>
    <property type="evidence" value="ECO:0007669"/>
    <property type="project" value="InterPro"/>
</dbReference>
<dbReference type="Gene3D" id="1.20.1310.20">
    <property type="entry name" value="Duffy-antigen binding domain"/>
    <property type="match status" value="3"/>
</dbReference>
<feature type="domain" description="Duffy-binding-like" evidence="2">
    <location>
        <begin position="628"/>
        <end position="788"/>
    </location>
</feature>
<dbReference type="InterPro" id="IPR042202">
    <property type="entry name" value="Duffy-ag-bd_sf"/>
</dbReference>
<accession>A0A024WFY6</accession>
<feature type="domain" description="Duffy-antigen binding" evidence="3">
    <location>
        <begin position="903"/>
        <end position="1082"/>
    </location>
</feature>
<feature type="compositionally biased region" description="Acidic residues" evidence="1">
    <location>
        <begin position="1290"/>
        <end position="1315"/>
    </location>
</feature>
<organism evidence="6 7">
    <name type="scientific">Plasmodium falciparum MaliPS096_E11</name>
    <dbReference type="NCBI Taxonomy" id="1036727"/>
    <lineage>
        <taxon>Eukaryota</taxon>
        <taxon>Sar</taxon>
        <taxon>Alveolata</taxon>
        <taxon>Apicomplexa</taxon>
        <taxon>Aconoidasida</taxon>
        <taxon>Haemosporida</taxon>
        <taxon>Plasmodiidae</taxon>
        <taxon>Plasmodium</taxon>
        <taxon>Plasmodium (Laverania)</taxon>
    </lineage>
</organism>
<feature type="compositionally biased region" description="Basic and acidic residues" evidence="1">
    <location>
        <begin position="1277"/>
        <end position="1289"/>
    </location>
</feature>
<evidence type="ECO:0000256" key="1">
    <source>
        <dbReference type="SAM" id="MobiDB-lite"/>
    </source>
</evidence>
<feature type="domain" description="Duffy-antigen binding" evidence="3">
    <location>
        <begin position="112"/>
        <end position="316"/>
    </location>
</feature>
<name>A0A024WFY6_PLAFA</name>
<proteinExistence type="predicted"/>
<feature type="compositionally biased region" description="Basic and acidic residues" evidence="1">
    <location>
        <begin position="1319"/>
        <end position="1333"/>
    </location>
</feature>
<dbReference type="Pfam" id="PF22672">
    <property type="entry name" value="DBL_C"/>
    <property type="match status" value="2"/>
</dbReference>
<gene>
    <name evidence="6" type="ORF">PFMALIP_05918</name>
</gene>
<feature type="domain" description="Duffy-antigen binding" evidence="3">
    <location>
        <begin position="1392"/>
        <end position="1611"/>
    </location>
</feature>
<evidence type="ECO:0000259" key="3">
    <source>
        <dbReference type="Pfam" id="PF05424"/>
    </source>
</evidence>
<dbReference type="Pfam" id="PF15447">
    <property type="entry name" value="NTS"/>
    <property type="match status" value="1"/>
</dbReference>
<feature type="compositionally biased region" description="Basic and acidic residues" evidence="1">
    <location>
        <begin position="1421"/>
        <end position="1434"/>
    </location>
</feature>
<dbReference type="FunFam" id="1.20.1310.20:FF:000001">
    <property type="entry name" value="Erythrocyte membrane protein 1, PfEMP1"/>
    <property type="match status" value="1"/>
</dbReference>
<feature type="compositionally biased region" description="Polar residues" evidence="1">
    <location>
        <begin position="840"/>
        <end position="851"/>
    </location>
</feature>
<feature type="non-terminal residue" evidence="6">
    <location>
        <position position="1720"/>
    </location>
</feature>
<evidence type="ECO:0008006" key="8">
    <source>
        <dbReference type="Google" id="ProtNLM"/>
    </source>
</evidence>
<dbReference type="InterPro" id="IPR004258">
    <property type="entry name" value="DBL"/>
</dbReference>
<feature type="compositionally biased region" description="Basic and acidic residues" evidence="1">
    <location>
        <begin position="827"/>
        <end position="839"/>
    </location>
</feature>
<feature type="domain" description="Duffy-binding-like" evidence="5">
    <location>
        <begin position="320"/>
        <end position="482"/>
    </location>
</feature>
<feature type="domain" description="Duffy-binding-like" evidence="5">
    <location>
        <begin position="1648"/>
        <end position="1720"/>
    </location>
</feature>
<dbReference type="FunFam" id="1.20.58.830:FF:000003">
    <property type="entry name" value="Erythrocyte membrane protein 1, PfEMP1"/>
    <property type="match status" value="1"/>
</dbReference>
<dbReference type="InterPro" id="IPR054595">
    <property type="entry name" value="DBL_C"/>
</dbReference>
<feature type="region of interest" description="Disordered" evidence="1">
    <location>
        <begin position="818"/>
        <end position="853"/>
    </location>
</feature>
<evidence type="ECO:0000313" key="6">
    <source>
        <dbReference type="EMBL" id="ETW46017.1"/>
    </source>
</evidence>
<dbReference type="EMBL" id="KI925817">
    <property type="protein sequence ID" value="ETW46017.1"/>
    <property type="molecule type" value="Genomic_DNA"/>
</dbReference>
<feature type="domain" description="Plasmodium falciparum erythrocyte membrane protein-1 N-terminal segment" evidence="4">
    <location>
        <begin position="12"/>
        <end position="49"/>
    </location>
</feature>
<protein>
    <recommendedName>
        <fullName evidence="8">Duffy-binding-like domain-containing protein</fullName>
    </recommendedName>
</protein>
<reference evidence="6 7" key="1">
    <citation type="submission" date="2013-02" db="EMBL/GenBank/DDBJ databases">
        <title>The Genome Annotation of Plasmodium falciparum MaliPS096_E11.</title>
        <authorList>
            <consortium name="The Broad Institute Genome Sequencing Platform"/>
            <consortium name="The Broad Institute Genome Sequencing Center for Infectious Disease"/>
            <person name="Neafsey D."/>
            <person name="Hoffman S."/>
            <person name="Volkman S."/>
            <person name="Rosenthal P."/>
            <person name="Walker B."/>
            <person name="Young S.K."/>
            <person name="Zeng Q."/>
            <person name="Gargeya S."/>
            <person name="Fitzgerald M."/>
            <person name="Haas B."/>
            <person name="Abouelleil A."/>
            <person name="Allen A.W."/>
            <person name="Alvarado L."/>
            <person name="Arachchi H.M."/>
            <person name="Berlin A.M."/>
            <person name="Chapman S.B."/>
            <person name="Gainer-Dewar J."/>
            <person name="Goldberg J."/>
            <person name="Griggs A."/>
            <person name="Gujja S."/>
            <person name="Hansen M."/>
            <person name="Howarth C."/>
            <person name="Imamovic A."/>
            <person name="Ireland A."/>
            <person name="Larimer J."/>
            <person name="McCowan C."/>
            <person name="Murphy C."/>
            <person name="Pearson M."/>
            <person name="Poon T.W."/>
            <person name="Priest M."/>
            <person name="Roberts A."/>
            <person name="Saif S."/>
            <person name="Shea T."/>
            <person name="Sisk P."/>
            <person name="Sykes S."/>
            <person name="Wortman J."/>
            <person name="Nusbaum C."/>
            <person name="Birren B."/>
        </authorList>
    </citation>
    <scope>NUCLEOTIDE SEQUENCE [LARGE SCALE GENOMIC DNA]</scope>
    <source>
        <strain evidence="6 7">MaliPS096_E11</strain>
    </source>
</reference>
<evidence type="ECO:0000259" key="2">
    <source>
        <dbReference type="Pfam" id="PF03011"/>
    </source>
</evidence>
<feature type="region of interest" description="Disordered" evidence="1">
    <location>
        <begin position="548"/>
        <end position="579"/>
    </location>
</feature>
<dbReference type="Proteomes" id="UP000030699">
    <property type="component" value="Unassembled WGS sequence"/>
</dbReference>